<keyword evidence="1" id="KW-0812">Transmembrane</keyword>
<evidence type="ECO:0008006" key="4">
    <source>
        <dbReference type="Google" id="ProtNLM"/>
    </source>
</evidence>
<keyword evidence="1" id="KW-0472">Membrane</keyword>
<organism evidence="2 3">
    <name type="scientific">Streptomyces viridiviolaceus</name>
    <dbReference type="NCBI Taxonomy" id="68282"/>
    <lineage>
        <taxon>Bacteria</taxon>
        <taxon>Bacillati</taxon>
        <taxon>Actinomycetota</taxon>
        <taxon>Actinomycetes</taxon>
        <taxon>Kitasatosporales</taxon>
        <taxon>Streptomycetaceae</taxon>
        <taxon>Streptomyces</taxon>
    </lineage>
</organism>
<proteinExistence type="predicted"/>
<comment type="caution">
    <text evidence="2">The sequence shown here is derived from an EMBL/GenBank/DDBJ whole genome shotgun (WGS) entry which is preliminary data.</text>
</comment>
<keyword evidence="3" id="KW-1185">Reference proteome</keyword>
<protein>
    <recommendedName>
        <fullName evidence="4">Integral membrane protein</fullName>
    </recommendedName>
</protein>
<feature type="transmembrane region" description="Helical" evidence="1">
    <location>
        <begin position="21"/>
        <end position="39"/>
    </location>
</feature>
<gene>
    <name evidence="2" type="ORF">ACFQMH_05270</name>
</gene>
<evidence type="ECO:0000313" key="2">
    <source>
        <dbReference type="EMBL" id="MFC7011129.1"/>
    </source>
</evidence>
<reference evidence="3" key="1">
    <citation type="journal article" date="2019" name="Int. J. Syst. Evol. Microbiol.">
        <title>The Global Catalogue of Microorganisms (GCM) 10K type strain sequencing project: providing services to taxonomists for standard genome sequencing and annotation.</title>
        <authorList>
            <consortium name="The Broad Institute Genomics Platform"/>
            <consortium name="The Broad Institute Genome Sequencing Center for Infectious Disease"/>
            <person name="Wu L."/>
            <person name="Ma J."/>
        </authorList>
    </citation>
    <scope>NUCLEOTIDE SEQUENCE [LARGE SCALE GENOMIC DNA]</scope>
    <source>
        <strain evidence="3">JCM 4855</strain>
    </source>
</reference>
<dbReference type="EMBL" id="JBHSYM010000007">
    <property type="protein sequence ID" value="MFC7011129.1"/>
    <property type="molecule type" value="Genomic_DNA"/>
</dbReference>
<name>A0ABW2DTI3_9ACTN</name>
<dbReference type="Proteomes" id="UP001596409">
    <property type="component" value="Unassembled WGS sequence"/>
</dbReference>
<evidence type="ECO:0000313" key="3">
    <source>
        <dbReference type="Proteomes" id="UP001596409"/>
    </source>
</evidence>
<dbReference type="RefSeq" id="WP_189869975.1">
    <property type="nucleotide sequence ID" value="NZ_BMWA01000005.1"/>
</dbReference>
<keyword evidence="1" id="KW-1133">Transmembrane helix</keyword>
<feature type="transmembrane region" description="Helical" evidence="1">
    <location>
        <begin position="210"/>
        <end position="230"/>
    </location>
</feature>
<sequence>MIEGLAKAVVEPLAARWRATALGTSAALWLAAVLLHVLARPESGTCAGSRSPVCRIAESGPAGPGLLLLAAVGAVVGTAFLAAGVTPGLYTALTTDDWLGRGRPVRWAGELLVRRHIRRRDRLSAAALAAGSAGGGRAGQREAVLDARLARRYPLDDEWVKPTACGNVLAAVSERLAVHMGLDLTVVWQPLVAALPEAGRASLVAASQAVLQRCQQILIALLGLGLTPLFPWRYGIWWALGCAVALLAFRHGLVRETEAFAEQVHTAVVTHRAPVYRAFGLPLPASPDTEKASGEALTGTLKSFQVGGPPAGPAYDWPPVV</sequence>
<evidence type="ECO:0000256" key="1">
    <source>
        <dbReference type="SAM" id="Phobius"/>
    </source>
</evidence>
<feature type="transmembrane region" description="Helical" evidence="1">
    <location>
        <begin position="66"/>
        <end position="93"/>
    </location>
</feature>
<accession>A0ABW2DTI3</accession>